<accession>A0AAV7I7K8</accession>
<dbReference type="EMBL" id="JAHXZJ010002237">
    <property type="protein sequence ID" value="KAH0546167.1"/>
    <property type="molecule type" value="Genomic_DNA"/>
</dbReference>
<evidence type="ECO:0000313" key="1">
    <source>
        <dbReference type="EMBL" id="KAH0546167.1"/>
    </source>
</evidence>
<protein>
    <submittedName>
        <fullName evidence="1">Uncharacterized protein</fullName>
    </submittedName>
</protein>
<gene>
    <name evidence="1" type="ORF">KQX54_006953</name>
</gene>
<evidence type="ECO:0000313" key="2">
    <source>
        <dbReference type="Proteomes" id="UP000826195"/>
    </source>
</evidence>
<sequence>MGHSPLAFSADREERESVGGTRISILQPDGFARLRIFKLLLLHSYLYRKPPFLMLGALPFRLTSKRIPWKELVFIPSWNGKRENDLLVFSSVPGYFRLNFMPSPIIQTMWN</sequence>
<dbReference type="AlphaFoldDB" id="A0AAV7I7K8"/>
<organism evidence="1 2">
    <name type="scientific">Cotesia glomerata</name>
    <name type="common">Lepidopteran parasitic wasp</name>
    <name type="synonym">Apanteles glomeratus</name>
    <dbReference type="NCBI Taxonomy" id="32391"/>
    <lineage>
        <taxon>Eukaryota</taxon>
        <taxon>Metazoa</taxon>
        <taxon>Ecdysozoa</taxon>
        <taxon>Arthropoda</taxon>
        <taxon>Hexapoda</taxon>
        <taxon>Insecta</taxon>
        <taxon>Pterygota</taxon>
        <taxon>Neoptera</taxon>
        <taxon>Endopterygota</taxon>
        <taxon>Hymenoptera</taxon>
        <taxon>Apocrita</taxon>
        <taxon>Ichneumonoidea</taxon>
        <taxon>Braconidae</taxon>
        <taxon>Microgastrinae</taxon>
        <taxon>Cotesia</taxon>
    </lineage>
</organism>
<name>A0AAV7I7K8_COTGL</name>
<comment type="caution">
    <text evidence="1">The sequence shown here is derived from an EMBL/GenBank/DDBJ whole genome shotgun (WGS) entry which is preliminary data.</text>
</comment>
<reference evidence="1 2" key="1">
    <citation type="journal article" date="2021" name="J. Hered.">
        <title>A chromosome-level genome assembly of the parasitoid wasp, Cotesia glomerata (Hymenoptera: Braconidae).</title>
        <authorList>
            <person name="Pinto B.J."/>
            <person name="Weis J.J."/>
            <person name="Gamble T."/>
            <person name="Ode P.J."/>
            <person name="Paul R."/>
            <person name="Zaspel J.M."/>
        </authorList>
    </citation>
    <scope>NUCLEOTIDE SEQUENCE [LARGE SCALE GENOMIC DNA]</scope>
    <source>
        <strain evidence="1">CgM1</strain>
    </source>
</reference>
<proteinExistence type="predicted"/>
<dbReference type="Proteomes" id="UP000826195">
    <property type="component" value="Unassembled WGS sequence"/>
</dbReference>
<keyword evidence="2" id="KW-1185">Reference proteome</keyword>